<proteinExistence type="predicted"/>
<evidence type="ECO:0000313" key="4">
    <source>
        <dbReference type="Proteomes" id="UP000030764"/>
    </source>
</evidence>
<dbReference type="Proteomes" id="UP000030764">
    <property type="component" value="Unassembled WGS sequence"/>
</dbReference>
<accession>A0A085N3E6</accession>
<keyword evidence="4" id="KW-1185">Reference proteome</keyword>
<dbReference type="AlphaFoldDB" id="A0A085N3E6"/>
<evidence type="ECO:0000313" key="2">
    <source>
        <dbReference type="EMBL" id="KFD48602.1"/>
    </source>
</evidence>
<protein>
    <submittedName>
        <fullName evidence="3">Uncharacterized protein</fullName>
    </submittedName>
</protein>
<feature type="region of interest" description="Disordered" evidence="1">
    <location>
        <begin position="88"/>
        <end position="107"/>
    </location>
</feature>
<reference evidence="3 4" key="1">
    <citation type="journal article" date="2014" name="Nat. Genet.">
        <title>Genome and transcriptome of the porcine whipworm Trichuris suis.</title>
        <authorList>
            <person name="Jex A.R."/>
            <person name="Nejsum P."/>
            <person name="Schwarz E.M."/>
            <person name="Hu L."/>
            <person name="Young N.D."/>
            <person name="Hall R.S."/>
            <person name="Korhonen P.K."/>
            <person name="Liao S."/>
            <person name="Thamsborg S."/>
            <person name="Xia J."/>
            <person name="Xu P."/>
            <person name="Wang S."/>
            <person name="Scheerlinck J.P."/>
            <person name="Hofmann A."/>
            <person name="Sternberg P.W."/>
            <person name="Wang J."/>
            <person name="Gasser R.B."/>
        </authorList>
    </citation>
    <scope>NUCLEOTIDE SEQUENCE [LARGE SCALE GENOMIC DNA]</scope>
    <source>
        <strain evidence="3">DCEP-RM93F</strain>
        <strain evidence="2">DCEP-RM93M</strain>
    </source>
</reference>
<feature type="region of interest" description="Disordered" evidence="1">
    <location>
        <begin position="43"/>
        <end position="74"/>
    </location>
</feature>
<sequence length="107" mass="11729">MVFSRPSVGERDEQCLPLIDDRAVPASWSNSYLEGINGCGNQLDEGVRAPSKVAEGQEDASTTATRESAPGISMASIPMFNDRTEVATEGRPLRCKRRPQHLDDYFA</sequence>
<dbReference type="Proteomes" id="UP000030758">
    <property type="component" value="Unassembled WGS sequence"/>
</dbReference>
<organism evidence="3">
    <name type="scientific">Trichuris suis</name>
    <name type="common">pig whipworm</name>
    <dbReference type="NCBI Taxonomy" id="68888"/>
    <lineage>
        <taxon>Eukaryota</taxon>
        <taxon>Metazoa</taxon>
        <taxon>Ecdysozoa</taxon>
        <taxon>Nematoda</taxon>
        <taxon>Enoplea</taxon>
        <taxon>Dorylaimia</taxon>
        <taxon>Trichinellida</taxon>
        <taxon>Trichuridae</taxon>
        <taxon>Trichuris</taxon>
    </lineage>
</organism>
<evidence type="ECO:0000313" key="3">
    <source>
        <dbReference type="EMBL" id="KFD63992.1"/>
    </source>
</evidence>
<evidence type="ECO:0000256" key="1">
    <source>
        <dbReference type="SAM" id="MobiDB-lite"/>
    </source>
</evidence>
<dbReference type="EMBL" id="KL363289">
    <property type="protein sequence ID" value="KFD48602.1"/>
    <property type="molecule type" value="Genomic_DNA"/>
</dbReference>
<name>A0A085N3E6_9BILA</name>
<dbReference type="EMBL" id="KL367563">
    <property type="protein sequence ID" value="KFD63992.1"/>
    <property type="molecule type" value="Genomic_DNA"/>
</dbReference>
<gene>
    <name evidence="2" type="ORF">M513_10536</name>
    <name evidence="3" type="ORF">M514_10536</name>
</gene>